<evidence type="ECO:0000313" key="3">
    <source>
        <dbReference type="Proteomes" id="UP001172083"/>
    </source>
</evidence>
<reference evidence="2" key="1">
    <citation type="submission" date="2023-06" db="EMBL/GenBank/DDBJ databases">
        <title>Genomic of Agaribacillus aureum.</title>
        <authorList>
            <person name="Wang G."/>
        </authorList>
    </citation>
    <scope>NUCLEOTIDE SEQUENCE</scope>
    <source>
        <strain evidence="2">BMA12</strain>
    </source>
</reference>
<feature type="transmembrane region" description="Helical" evidence="1">
    <location>
        <begin position="360"/>
        <end position="378"/>
    </location>
</feature>
<feature type="transmembrane region" description="Helical" evidence="1">
    <location>
        <begin position="173"/>
        <end position="206"/>
    </location>
</feature>
<comment type="caution">
    <text evidence="2">The sequence shown here is derived from an EMBL/GenBank/DDBJ whole genome shotgun (WGS) entry which is preliminary data.</text>
</comment>
<dbReference type="EMBL" id="JAUJEB010000001">
    <property type="protein sequence ID" value="MDN5212026.1"/>
    <property type="molecule type" value="Genomic_DNA"/>
</dbReference>
<evidence type="ECO:0000313" key="2">
    <source>
        <dbReference type="EMBL" id="MDN5212026.1"/>
    </source>
</evidence>
<feature type="transmembrane region" description="Helical" evidence="1">
    <location>
        <begin position="145"/>
        <end position="161"/>
    </location>
</feature>
<protein>
    <recommendedName>
        <fullName evidence="4">Glycosyltransferase RgtA/B/C/D-like domain-containing protein</fullName>
    </recommendedName>
</protein>
<dbReference type="Proteomes" id="UP001172083">
    <property type="component" value="Unassembled WGS sequence"/>
</dbReference>
<organism evidence="2 3">
    <name type="scientific">Agaribacillus aureus</name>
    <dbReference type="NCBI Taxonomy" id="3051825"/>
    <lineage>
        <taxon>Bacteria</taxon>
        <taxon>Pseudomonadati</taxon>
        <taxon>Bacteroidota</taxon>
        <taxon>Cytophagia</taxon>
        <taxon>Cytophagales</taxon>
        <taxon>Splendidivirgaceae</taxon>
        <taxon>Agaribacillus</taxon>
    </lineage>
</organism>
<feature type="transmembrane region" description="Helical" evidence="1">
    <location>
        <begin position="78"/>
        <end position="101"/>
    </location>
</feature>
<name>A0ABT8L445_9BACT</name>
<keyword evidence="1" id="KW-0812">Transmembrane</keyword>
<proteinExistence type="predicted"/>
<evidence type="ECO:0000256" key="1">
    <source>
        <dbReference type="SAM" id="Phobius"/>
    </source>
</evidence>
<dbReference type="RefSeq" id="WP_346757351.1">
    <property type="nucleotide sequence ID" value="NZ_JAUJEB010000001.1"/>
</dbReference>
<feature type="transmembrane region" description="Helical" evidence="1">
    <location>
        <begin position="390"/>
        <end position="409"/>
    </location>
</feature>
<feature type="transmembrane region" description="Helical" evidence="1">
    <location>
        <begin position="416"/>
        <end position="435"/>
    </location>
</feature>
<keyword evidence="1" id="KW-0472">Membrane</keyword>
<gene>
    <name evidence="2" type="ORF">QQ020_08185</name>
</gene>
<sequence length="445" mass="51286">MNRLIQNVISKLSSNPKHIFLVLLPFLLLYIILIISGLKDGLRKDEWRYVYYAQQLLRGEYAPSHVAFLWNGPGYPLFLAPFLAVGMPLVVLKIFNGFFLYFSLVYFYKSLSIFFPARYCLWMTLGLGSYWPAYEMLPYLMTEPFIIFLISSLLWFIINLLQSKTTSKTTLTAVALLLAWTALTKVIFGYVILTALLILILCLFIKRNTAMIAAGKALLLSLMFCLPYLVYTYHISGKIFYWSNAGGMQLYWMSSPYKGEFGDWINFTSPVSKYEEVNEVFRSRHGEIIGALYDYPNLFETLNQEDLISKSNIYQDDGFKKYALNNIKNHPAKFLTNWLANISRMLFGVPYSYKTLNLKFLKYAIPNLPLIIIILFGLRRCVAGKQPLPYSLILLVVFSFIYLGGSSLLSAYPRQFYIIIPILAFWVAFILAPYTGTSELKDPFY</sequence>
<evidence type="ECO:0008006" key="4">
    <source>
        <dbReference type="Google" id="ProtNLM"/>
    </source>
</evidence>
<accession>A0ABT8L445</accession>
<feature type="transmembrane region" description="Helical" evidence="1">
    <location>
        <begin position="212"/>
        <end position="231"/>
    </location>
</feature>
<feature type="transmembrane region" description="Helical" evidence="1">
    <location>
        <begin position="20"/>
        <end position="38"/>
    </location>
</feature>
<keyword evidence="1" id="KW-1133">Transmembrane helix</keyword>
<keyword evidence="3" id="KW-1185">Reference proteome</keyword>